<evidence type="ECO:0000313" key="5">
    <source>
        <dbReference type="Proteomes" id="UP000199220"/>
    </source>
</evidence>
<feature type="region of interest" description="Disordered" evidence="1">
    <location>
        <begin position="110"/>
        <end position="133"/>
    </location>
</feature>
<reference evidence="5" key="1">
    <citation type="submission" date="2016-10" db="EMBL/GenBank/DDBJ databases">
        <authorList>
            <person name="Varghese N."/>
            <person name="Submissions S."/>
        </authorList>
    </citation>
    <scope>NUCLEOTIDE SEQUENCE [LARGE SCALE GENOMIC DNA]</scope>
    <source>
        <strain evidence="5">DSM 21368</strain>
    </source>
</reference>
<proteinExistence type="predicted"/>
<keyword evidence="5" id="KW-1185">Reference proteome</keyword>
<protein>
    <recommendedName>
        <fullName evidence="3">PKD domain-containing protein</fullName>
    </recommendedName>
</protein>
<dbReference type="STRING" id="648782.SAMN04488554_1110"/>
<evidence type="ECO:0000259" key="3">
    <source>
        <dbReference type="PROSITE" id="PS50093"/>
    </source>
</evidence>
<sequence>MARRAVIALVAATVLIATGGSTAAESGDGEDWLDADMDDSGASLTGLRQWEIQSGLREVVGNSAADQGVPSVDIGLPVPEDDSEFVFDGPDGLCMATDYVAPVANLVPCDDRPVDEEAPEAPEDPEEEADEPEPVIITVSESDFAELPLAPAEFGVQPDPADGAWTVVNMDTIAYASDDPQVVSTQVLGFPVAVRASPVEFAWDFGDGSDPLVTTDPGAPYPDHTVAYAYAQPVEETRVSLTTTWVGEFQVGGQGPWIPIAGTAQTTSESAAFEVVEVTTRLVPGPQANG</sequence>
<feature type="domain" description="PKD" evidence="3">
    <location>
        <begin position="171"/>
        <end position="225"/>
    </location>
</feature>
<dbReference type="PROSITE" id="PS50093">
    <property type="entry name" value="PKD"/>
    <property type="match status" value="1"/>
</dbReference>
<organism evidence="4 5">
    <name type="scientific">Ruania alba</name>
    <dbReference type="NCBI Taxonomy" id="648782"/>
    <lineage>
        <taxon>Bacteria</taxon>
        <taxon>Bacillati</taxon>
        <taxon>Actinomycetota</taxon>
        <taxon>Actinomycetes</taxon>
        <taxon>Micrococcales</taxon>
        <taxon>Ruaniaceae</taxon>
        <taxon>Ruania</taxon>
    </lineage>
</organism>
<accession>A0A1H5ERT2</accession>
<dbReference type="EMBL" id="FNTX01000001">
    <property type="protein sequence ID" value="SED93815.1"/>
    <property type="molecule type" value="Genomic_DNA"/>
</dbReference>
<gene>
    <name evidence="4" type="ORF">SAMN04488554_1110</name>
</gene>
<dbReference type="AlphaFoldDB" id="A0A1H5ERT2"/>
<dbReference type="Proteomes" id="UP000199220">
    <property type="component" value="Unassembled WGS sequence"/>
</dbReference>
<keyword evidence="2" id="KW-0732">Signal</keyword>
<feature type="chain" id="PRO_5011714233" description="PKD domain-containing protein" evidence="2">
    <location>
        <begin position="24"/>
        <end position="290"/>
    </location>
</feature>
<name>A0A1H5ERT2_9MICO</name>
<feature type="signal peptide" evidence="2">
    <location>
        <begin position="1"/>
        <end position="23"/>
    </location>
</feature>
<dbReference type="InterPro" id="IPR000601">
    <property type="entry name" value="PKD_dom"/>
</dbReference>
<evidence type="ECO:0000256" key="1">
    <source>
        <dbReference type="SAM" id="MobiDB-lite"/>
    </source>
</evidence>
<evidence type="ECO:0000313" key="4">
    <source>
        <dbReference type="EMBL" id="SED93815.1"/>
    </source>
</evidence>
<evidence type="ECO:0000256" key="2">
    <source>
        <dbReference type="SAM" id="SignalP"/>
    </source>
</evidence>
<feature type="compositionally biased region" description="Acidic residues" evidence="1">
    <location>
        <begin position="113"/>
        <end position="133"/>
    </location>
</feature>